<sequence>MASPLQTFLATARNALKGAFSSSSSSSSSRAPTLTFVVGNESADLDSLCSAVVYAFVRTHQAQAAQQQQQQHAPPPPSLHIPLSNLSRDDLALRTEMTYVLRQAAGLRPSDLITLSDLPDHVLHGGGGRPESTTRWVLVDHNALTGPLARFSDQVVGCVDHHVDEGAVPAKASPRTIEPCGSCMSLIVAETRQQQQDAAAGGAWHDAELAKLALAPILVDTTNLTSASKVRPKDTAAVSFLLGQLPPAFDATAYYDAITKVKEDLSGLSLRDIFRKDYKQWDQKLGVCCAVQNLEYVVSRAGDNGAVAAFLEALAAWAREKDLDVVAVMTTSHAGGQFHRDLLVWGRSARGRDAVRAFERLAGETLQLRQWKDGVLDDDADTRRAWNQLDLASSRKQVAPLLREALRGV</sequence>
<keyword evidence="3" id="KW-0378">Hydrolase</keyword>
<evidence type="ECO:0000313" key="7">
    <source>
        <dbReference type="Proteomes" id="UP000078544"/>
    </source>
</evidence>
<dbReference type="SMART" id="SM01131">
    <property type="entry name" value="DHHA2"/>
    <property type="match status" value="1"/>
</dbReference>
<dbReference type="PANTHER" id="PTHR12112">
    <property type="entry name" value="BNIP - RELATED"/>
    <property type="match status" value="1"/>
</dbReference>
<reference evidence="6 7" key="1">
    <citation type="journal article" date="2016" name="Genome Biol. Evol.">
        <title>Divergent and convergent evolution of fungal pathogenicity.</title>
        <authorList>
            <person name="Shang Y."/>
            <person name="Xiao G."/>
            <person name="Zheng P."/>
            <person name="Cen K."/>
            <person name="Zhan S."/>
            <person name="Wang C."/>
        </authorList>
    </citation>
    <scope>NUCLEOTIDE SEQUENCE [LARGE SCALE GENOMIC DNA]</scope>
    <source>
        <strain evidence="6 7">RCEF 2490</strain>
    </source>
</reference>
<dbReference type="AlphaFoldDB" id="A0A168BFX9"/>
<dbReference type="SUPFAM" id="SSF64182">
    <property type="entry name" value="DHH phosphoesterases"/>
    <property type="match status" value="1"/>
</dbReference>
<evidence type="ECO:0000259" key="5">
    <source>
        <dbReference type="SMART" id="SM01131"/>
    </source>
</evidence>
<dbReference type="Gene3D" id="3.10.310.20">
    <property type="entry name" value="DHHA2 domain"/>
    <property type="match status" value="1"/>
</dbReference>
<dbReference type="InterPro" id="IPR038222">
    <property type="entry name" value="DHHA2_dom_sf"/>
</dbReference>
<feature type="domain" description="DHHA2" evidence="5">
    <location>
        <begin position="255"/>
        <end position="406"/>
    </location>
</feature>
<dbReference type="GO" id="GO:0046872">
    <property type="term" value="F:metal ion binding"/>
    <property type="evidence" value="ECO:0007669"/>
    <property type="project" value="UniProtKB-KW"/>
</dbReference>
<keyword evidence="4" id="KW-0464">Manganese</keyword>
<keyword evidence="7" id="KW-1185">Reference proteome</keyword>
<dbReference type="STRING" id="1081109.A0A168BFX9"/>
<evidence type="ECO:0000256" key="3">
    <source>
        <dbReference type="ARBA" id="ARBA00022801"/>
    </source>
</evidence>
<organism evidence="6 7">
    <name type="scientific">Moelleriella libera RCEF 2490</name>
    <dbReference type="NCBI Taxonomy" id="1081109"/>
    <lineage>
        <taxon>Eukaryota</taxon>
        <taxon>Fungi</taxon>
        <taxon>Dikarya</taxon>
        <taxon>Ascomycota</taxon>
        <taxon>Pezizomycotina</taxon>
        <taxon>Sordariomycetes</taxon>
        <taxon>Hypocreomycetidae</taxon>
        <taxon>Hypocreales</taxon>
        <taxon>Clavicipitaceae</taxon>
        <taxon>Moelleriella</taxon>
    </lineage>
</organism>
<comment type="caution">
    <text evidence="6">The sequence shown here is derived from an EMBL/GenBank/DDBJ whole genome shotgun (WGS) entry which is preliminary data.</text>
</comment>
<dbReference type="PANTHER" id="PTHR12112:SF39">
    <property type="entry name" value="EG:152A3.5 PROTEIN (FBGN0003116_PN PROTEIN)"/>
    <property type="match status" value="1"/>
</dbReference>
<dbReference type="Proteomes" id="UP000078544">
    <property type="component" value="Unassembled WGS sequence"/>
</dbReference>
<evidence type="ECO:0000256" key="1">
    <source>
        <dbReference type="ARBA" id="ARBA00001936"/>
    </source>
</evidence>
<gene>
    <name evidence="6" type="ORF">AAL_04485</name>
</gene>
<dbReference type="Gene3D" id="3.90.1640.10">
    <property type="entry name" value="inorganic pyrophosphatase (n-terminal core)"/>
    <property type="match status" value="1"/>
</dbReference>
<proteinExistence type="predicted"/>
<evidence type="ECO:0000313" key="6">
    <source>
        <dbReference type="EMBL" id="KZZ95254.1"/>
    </source>
</evidence>
<accession>A0A168BFX9</accession>
<dbReference type="OrthoDB" id="374045at2759"/>
<dbReference type="InterPro" id="IPR004097">
    <property type="entry name" value="DHHA2"/>
</dbReference>
<keyword evidence="2" id="KW-0479">Metal-binding</keyword>
<dbReference type="GO" id="GO:0005737">
    <property type="term" value="C:cytoplasm"/>
    <property type="evidence" value="ECO:0007669"/>
    <property type="project" value="InterPro"/>
</dbReference>
<name>A0A168BFX9_9HYPO</name>
<comment type="cofactor">
    <cofactor evidence="1">
        <name>Mn(2+)</name>
        <dbReference type="ChEBI" id="CHEBI:29035"/>
    </cofactor>
</comment>
<dbReference type="InterPro" id="IPR001667">
    <property type="entry name" value="DDH_dom"/>
</dbReference>
<dbReference type="EMBL" id="AZGY01000009">
    <property type="protein sequence ID" value="KZZ95254.1"/>
    <property type="molecule type" value="Genomic_DNA"/>
</dbReference>
<dbReference type="Pfam" id="PF02833">
    <property type="entry name" value="DHHA2"/>
    <property type="match status" value="1"/>
</dbReference>
<protein>
    <submittedName>
        <fullName evidence="6">Exopolyphosphatase</fullName>
    </submittedName>
</protein>
<evidence type="ECO:0000256" key="4">
    <source>
        <dbReference type="ARBA" id="ARBA00023211"/>
    </source>
</evidence>
<dbReference type="InterPro" id="IPR038763">
    <property type="entry name" value="DHH_sf"/>
</dbReference>
<dbReference type="Pfam" id="PF01368">
    <property type="entry name" value="DHH"/>
    <property type="match status" value="1"/>
</dbReference>
<dbReference type="GO" id="GO:0004309">
    <property type="term" value="F:exopolyphosphatase activity"/>
    <property type="evidence" value="ECO:0007669"/>
    <property type="project" value="TreeGrafter"/>
</dbReference>
<evidence type="ECO:0000256" key="2">
    <source>
        <dbReference type="ARBA" id="ARBA00022723"/>
    </source>
</evidence>